<dbReference type="EMBL" id="FMBM01000001">
    <property type="protein sequence ID" value="SCC78327.1"/>
    <property type="molecule type" value="Genomic_DNA"/>
</dbReference>
<dbReference type="EMBL" id="LJSX01000036">
    <property type="protein sequence ID" value="KPQ09063.1"/>
    <property type="molecule type" value="Genomic_DNA"/>
</dbReference>
<keyword evidence="2" id="KW-0012">Acyltransferase</keyword>
<accession>A0A0P7X319</accession>
<dbReference type="Proteomes" id="UP000182800">
    <property type="component" value="Unassembled WGS sequence"/>
</dbReference>
<dbReference type="SUPFAM" id="SSF69593">
    <property type="entry name" value="Glycerol-3-phosphate (1)-acyltransferase"/>
    <property type="match status" value="1"/>
</dbReference>
<evidence type="ECO:0000313" key="3">
    <source>
        <dbReference type="Proteomes" id="UP000050497"/>
    </source>
</evidence>
<evidence type="ECO:0000313" key="2">
    <source>
        <dbReference type="EMBL" id="SCC78327.1"/>
    </source>
</evidence>
<dbReference type="RefSeq" id="WP_074443274.1">
    <property type="nucleotide sequence ID" value="NZ_FMBM01000001.1"/>
</dbReference>
<reference evidence="2 4" key="2">
    <citation type="submission" date="2016-08" db="EMBL/GenBank/DDBJ databases">
        <authorList>
            <person name="Varghese N."/>
            <person name="Submissions Spin"/>
        </authorList>
    </citation>
    <scope>NUCLEOTIDE SEQUENCE [LARGE SCALE GENOMIC DNA]</scope>
    <source>
        <strain evidence="2 4">HL-109</strain>
    </source>
</reference>
<dbReference type="GO" id="GO:0016746">
    <property type="term" value="F:acyltransferase activity"/>
    <property type="evidence" value="ECO:0007669"/>
    <property type="project" value="UniProtKB-KW"/>
</dbReference>
<proteinExistence type="predicted"/>
<protein>
    <submittedName>
        <fullName evidence="2">1-acyl-sn-glycerol-3-phosphate acyltransferase</fullName>
    </submittedName>
    <submittedName>
        <fullName evidence="1">HemN C-terminal region</fullName>
    </submittedName>
</protein>
<sequence>MAADEPTRARLDRLAARLPEATRPTRRRKPRVVSFFTRHFDRYFRRHMNALRLAQWGAPPDLRDDAPVVLYTNHPAWWDAAIYVLLSEQHFGRRASYAPIDAEMLEKYGFFGRMGAYGVDLESRRGAQDFLAASADILAHDDAVIWVTAQGRFMDVRVRPLDLKPGIAHLVEIAPHAQYVPVALEYGFWEQRGGEAFVAYGEALCGADLAGMEREARLAYLQDALTRIADRLSEDVISRDPARFDVLIEGKAGVGGVFDFTKRILARLKGERYDPAHGRRDK</sequence>
<evidence type="ECO:0000313" key="4">
    <source>
        <dbReference type="Proteomes" id="UP000182800"/>
    </source>
</evidence>
<organism evidence="1 3">
    <name type="scientific">Saliniramus fredricksonii</name>
    <dbReference type="NCBI Taxonomy" id="1653334"/>
    <lineage>
        <taxon>Bacteria</taxon>
        <taxon>Pseudomonadati</taxon>
        <taxon>Pseudomonadota</taxon>
        <taxon>Alphaproteobacteria</taxon>
        <taxon>Hyphomicrobiales</taxon>
        <taxon>Salinarimonadaceae</taxon>
        <taxon>Saliniramus</taxon>
    </lineage>
</organism>
<keyword evidence="4" id="KW-1185">Reference proteome</keyword>
<dbReference type="STRING" id="1653334.GA0071312_0219"/>
<dbReference type="Proteomes" id="UP000050497">
    <property type="component" value="Unassembled WGS sequence"/>
</dbReference>
<reference evidence="1 3" key="1">
    <citation type="submission" date="2015-09" db="EMBL/GenBank/DDBJ databases">
        <title>Identification and resolution of microdiversity through metagenomic sequencing of parallel consortia.</title>
        <authorList>
            <person name="Nelson W.C."/>
            <person name="Romine M.F."/>
            <person name="Lindemann S.R."/>
        </authorList>
    </citation>
    <scope>NUCLEOTIDE SEQUENCE [LARGE SCALE GENOMIC DNA]</scope>
    <source>
        <strain evidence="1">HL-109</strain>
    </source>
</reference>
<name>A0A0P7X319_9HYPH</name>
<gene>
    <name evidence="2" type="ORF">GA0071312_0219</name>
    <name evidence="1" type="ORF">HLUCCO17_16465</name>
</gene>
<comment type="caution">
    <text evidence="1">The sequence shown here is derived from an EMBL/GenBank/DDBJ whole genome shotgun (WGS) entry which is preliminary data.</text>
</comment>
<dbReference type="OrthoDB" id="152799at2"/>
<keyword evidence="2" id="KW-0808">Transferase</keyword>
<dbReference type="AlphaFoldDB" id="A0A0P7X319"/>
<evidence type="ECO:0000313" key="1">
    <source>
        <dbReference type="EMBL" id="KPQ09063.1"/>
    </source>
</evidence>
<dbReference type="CDD" id="cd06551">
    <property type="entry name" value="LPLAT"/>
    <property type="match status" value="1"/>
</dbReference>